<accession>A0A2V0QKH8</accession>
<protein>
    <submittedName>
        <fullName evidence="1">UDP-N-acetylglucosamine enolpyruvyl transferase</fullName>
    </submittedName>
</protein>
<dbReference type="AlphaFoldDB" id="A0A2V0QKH8"/>
<comment type="caution">
    <text evidence="1">The sequence shown here is derived from an EMBL/GenBank/DDBJ whole genome shotgun (WGS) entry which is preliminary data.</text>
</comment>
<reference evidence="1 2" key="1">
    <citation type="submission" date="2018-04" db="EMBL/GenBank/DDBJ databases">
        <title>Draft genome sequence of Pseudomonas syringae pv. actinidiae biovar 1 strains isolated from kiwifruit in Kagawa prefecture.</title>
        <authorList>
            <person name="Tabuchi M."/>
            <person name="Saito M."/>
            <person name="Fujiwara S."/>
            <person name="Sasa N."/>
            <person name="Akimitsu K."/>
            <person name="Gomi K."/>
            <person name="Konishi-Sugita S."/>
            <person name="Hamano K."/>
            <person name="Kataoka I."/>
        </authorList>
    </citation>
    <scope>NUCLEOTIDE SEQUENCE [LARGE SCALE GENOMIC DNA]</scope>
    <source>
        <strain evidence="1 2">MAFF212206</strain>
    </source>
</reference>
<dbReference type="Proteomes" id="UP000247480">
    <property type="component" value="Unassembled WGS sequence"/>
</dbReference>
<gene>
    <name evidence="1" type="ORF">KPSA1_07138</name>
</gene>
<name>A0A2V0QKH8_PSESF</name>
<evidence type="ECO:0000313" key="1">
    <source>
        <dbReference type="EMBL" id="GBH13646.1"/>
    </source>
</evidence>
<dbReference type="GO" id="GO:0016740">
    <property type="term" value="F:transferase activity"/>
    <property type="evidence" value="ECO:0007669"/>
    <property type="project" value="UniProtKB-KW"/>
</dbReference>
<evidence type="ECO:0000313" key="2">
    <source>
        <dbReference type="Proteomes" id="UP000247480"/>
    </source>
</evidence>
<organism evidence="1 2">
    <name type="scientific">Pseudomonas syringae pv. actinidiae</name>
    <dbReference type="NCBI Taxonomy" id="103796"/>
    <lineage>
        <taxon>Bacteria</taxon>
        <taxon>Pseudomonadati</taxon>
        <taxon>Pseudomonadota</taxon>
        <taxon>Gammaproteobacteria</taxon>
        <taxon>Pseudomonadales</taxon>
        <taxon>Pseudomonadaceae</taxon>
        <taxon>Pseudomonas</taxon>
        <taxon>Pseudomonas syringae</taxon>
    </lineage>
</organism>
<dbReference type="EMBL" id="BGJZ01000365">
    <property type="protein sequence ID" value="GBH13646.1"/>
    <property type="molecule type" value="Genomic_DNA"/>
</dbReference>
<keyword evidence="1" id="KW-0808">Transferase</keyword>
<proteinExistence type="predicted"/>
<sequence length="66" mass="7153">MGREGRVKIRVNGQCPTGHISSPIGYAVTTFKSLGYFIRGNALVPSGDCLQGEDEVPPTHRVRRVA</sequence>